<dbReference type="RefSeq" id="WP_394490197.1">
    <property type="nucleotide sequence ID" value="NZ_JBIGIA010000015.1"/>
</dbReference>
<dbReference type="Proteomes" id="UP001606305">
    <property type="component" value="Unassembled WGS sequence"/>
</dbReference>
<name>A0ABW7GAI1_9BURK</name>
<feature type="transmembrane region" description="Helical" evidence="5">
    <location>
        <begin position="172"/>
        <end position="190"/>
    </location>
</feature>
<reference evidence="7 8" key="1">
    <citation type="submission" date="2024-09" db="EMBL/GenBank/DDBJ databases">
        <title>Novel species of the genus Pelomonas and Roseateles isolated from streams.</title>
        <authorList>
            <person name="Lu H."/>
        </authorList>
    </citation>
    <scope>NUCLEOTIDE SEQUENCE [LARGE SCALE GENOMIC DNA]</scope>
    <source>
        <strain evidence="7 8">BYS96W</strain>
    </source>
</reference>
<dbReference type="PIRSF" id="PIRSF006648">
    <property type="entry name" value="DrrB"/>
    <property type="match status" value="1"/>
</dbReference>
<evidence type="ECO:0000256" key="1">
    <source>
        <dbReference type="ARBA" id="ARBA00004141"/>
    </source>
</evidence>
<evidence type="ECO:0000256" key="5">
    <source>
        <dbReference type="RuleBase" id="RU361157"/>
    </source>
</evidence>
<dbReference type="InterPro" id="IPR013525">
    <property type="entry name" value="ABC2_TM"/>
</dbReference>
<evidence type="ECO:0000313" key="8">
    <source>
        <dbReference type="Proteomes" id="UP001606305"/>
    </source>
</evidence>
<gene>
    <name evidence="7" type="ORF">ACG00X_18500</name>
</gene>
<dbReference type="PANTHER" id="PTHR43027">
    <property type="entry name" value="DOXORUBICIN RESISTANCE ABC TRANSPORTER PERMEASE PROTEIN DRRC-RELATED"/>
    <property type="match status" value="1"/>
</dbReference>
<feature type="transmembrane region" description="Helical" evidence="5">
    <location>
        <begin position="101"/>
        <end position="127"/>
    </location>
</feature>
<feature type="transmembrane region" description="Helical" evidence="5">
    <location>
        <begin position="21"/>
        <end position="41"/>
    </location>
</feature>
<keyword evidence="5" id="KW-0813">Transport</keyword>
<feature type="transmembrane region" description="Helical" evidence="5">
    <location>
        <begin position="61"/>
        <end position="81"/>
    </location>
</feature>
<feature type="domain" description="ABC transmembrane type-2" evidence="6">
    <location>
        <begin position="21"/>
        <end position="248"/>
    </location>
</feature>
<accession>A0ABW7GAI1</accession>
<feature type="transmembrane region" description="Helical" evidence="5">
    <location>
        <begin position="218"/>
        <end position="241"/>
    </location>
</feature>
<proteinExistence type="inferred from homology"/>
<keyword evidence="4 5" id="KW-0472">Membrane</keyword>
<evidence type="ECO:0000256" key="2">
    <source>
        <dbReference type="ARBA" id="ARBA00022692"/>
    </source>
</evidence>
<dbReference type="EMBL" id="JBIGIA010000015">
    <property type="protein sequence ID" value="MFG6458831.1"/>
    <property type="molecule type" value="Genomic_DNA"/>
</dbReference>
<sequence>MITALRAYVGFDFRLAFRDRMVLLMTLAVPAVMYGFFGLMYGEGVYGAQAVSYYDEYTPSFIGLVMLNVALMNVAPVLVIYKEQGLFRRLLVTPLDMGAIWFSAVSRAFSIFLVGLVEMLIVGWLMFHRLPTTSALELLAALTVSAYALFSLGFLIGAVARNANASFSAGGLLFQPMLLLSGASIPLAQFPEIVQKISLLVPMTHVVEALRLGWRGEFFTPAGLTPTLALLAFGTVFALIARRCFHWSAR</sequence>
<comment type="caution">
    <text evidence="7">The sequence shown here is derived from an EMBL/GenBank/DDBJ whole genome shotgun (WGS) entry which is preliminary data.</text>
</comment>
<keyword evidence="3 5" id="KW-1133">Transmembrane helix</keyword>
<keyword evidence="8" id="KW-1185">Reference proteome</keyword>
<feature type="transmembrane region" description="Helical" evidence="5">
    <location>
        <begin position="139"/>
        <end position="160"/>
    </location>
</feature>
<protein>
    <recommendedName>
        <fullName evidence="5">Transport permease protein</fullName>
    </recommendedName>
</protein>
<dbReference type="Pfam" id="PF01061">
    <property type="entry name" value="ABC2_membrane"/>
    <property type="match status" value="1"/>
</dbReference>
<evidence type="ECO:0000256" key="3">
    <source>
        <dbReference type="ARBA" id="ARBA00022989"/>
    </source>
</evidence>
<evidence type="ECO:0000259" key="6">
    <source>
        <dbReference type="PROSITE" id="PS51012"/>
    </source>
</evidence>
<evidence type="ECO:0000256" key="4">
    <source>
        <dbReference type="ARBA" id="ARBA00023136"/>
    </source>
</evidence>
<keyword evidence="5" id="KW-1003">Cell membrane</keyword>
<organism evidence="7 8">
    <name type="scientific">Pelomonas nitida</name>
    <dbReference type="NCBI Taxonomy" id="3299027"/>
    <lineage>
        <taxon>Bacteria</taxon>
        <taxon>Pseudomonadati</taxon>
        <taxon>Pseudomonadota</taxon>
        <taxon>Betaproteobacteria</taxon>
        <taxon>Burkholderiales</taxon>
        <taxon>Sphaerotilaceae</taxon>
        <taxon>Roseateles</taxon>
    </lineage>
</organism>
<dbReference type="InterPro" id="IPR052902">
    <property type="entry name" value="ABC-2_transporter"/>
</dbReference>
<dbReference type="PRINTS" id="PR00164">
    <property type="entry name" value="ABC2TRNSPORT"/>
</dbReference>
<comment type="similarity">
    <text evidence="5">Belongs to the ABC-2 integral membrane protein family.</text>
</comment>
<dbReference type="InterPro" id="IPR000412">
    <property type="entry name" value="ABC_2_transport"/>
</dbReference>
<evidence type="ECO:0000313" key="7">
    <source>
        <dbReference type="EMBL" id="MFG6458831.1"/>
    </source>
</evidence>
<dbReference type="PROSITE" id="PS51012">
    <property type="entry name" value="ABC_TM2"/>
    <property type="match status" value="1"/>
</dbReference>
<keyword evidence="2 5" id="KW-0812">Transmembrane</keyword>
<comment type="subcellular location">
    <subcellularLocation>
        <location evidence="5">Cell inner membrane</location>
        <topology evidence="5">Multi-pass membrane protein</topology>
    </subcellularLocation>
    <subcellularLocation>
        <location evidence="1">Membrane</location>
        <topology evidence="1">Multi-pass membrane protein</topology>
    </subcellularLocation>
</comment>
<dbReference type="InterPro" id="IPR047817">
    <property type="entry name" value="ABC2_TM_bact-type"/>
</dbReference>
<dbReference type="PANTHER" id="PTHR43027:SF2">
    <property type="entry name" value="TRANSPORT PERMEASE PROTEIN"/>
    <property type="match status" value="1"/>
</dbReference>